<reference evidence="3 4" key="1">
    <citation type="submission" date="2016-07" db="EMBL/GenBank/DDBJ databases">
        <title>Genome analysis of Burkholderia fungorum ES3-20.</title>
        <authorList>
            <person name="Xu D."/>
            <person name="Yao R."/>
            <person name="Zheng S."/>
        </authorList>
    </citation>
    <scope>NUCLEOTIDE SEQUENCE [LARGE SCALE GENOMIC DNA]</scope>
    <source>
        <strain evidence="3 4">ES3-20</strain>
    </source>
</reference>
<dbReference type="InterPro" id="IPR002656">
    <property type="entry name" value="Acyl_transf_3_dom"/>
</dbReference>
<feature type="transmembrane region" description="Helical" evidence="1">
    <location>
        <begin position="232"/>
        <end position="251"/>
    </location>
</feature>
<comment type="caution">
    <text evidence="3">The sequence shown here is derived from an EMBL/GenBank/DDBJ whole genome shotgun (WGS) entry which is preliminary data.</text>
</comment>
<feature type="domain" description="Acyltransferase 3" evidence="2">
    <location>
        <begin position="1"/>
        <end position="333"/>
    </location>
</feature>
<feature type="transmembrane region" description="Helical" evidence="1">
    <location>
        <begin position="67"/>
        <end position="88"/>
    </location>
</feature>
<feature type="transmembrane region" description="Helical" evidence="1">
    <location>
        <begin position="293"/>
        <end position="312"/>
    </location>
</feature>
<dbReference type="AlphaFoldDB" id="A0A3R7HT00"/>
<keyword evidence="1" id="KW-1133">Transmembrane helix</keyword>
<dbReference type="EMBL" id="MCAS01000001">
    <property type="protein sequence ID" value="RKF51044.1"/>
    <property type="molecule type" value="Genomic_DNA"/>
</dbReference>
<dbReference type="Pfam" id="PF01757">
    <property type="entry name" value="Acyl_transf_3"/>
    <property type="match status" value="1"/>
</dbReference>
<feature type="transmembrane region" description="Helical" evidence="1">
    <location>
        <begin position="166"/>
        <end position="183"/>
    </location>
</feature>
<gene>
    <name evidence="3" type="ORF">BCY88_02530</name>
</gene>
<sequence>MRGVAALLVAVYHFNGFLRQGSIVESFYLLVDLFFILSGFVIYRAYKDRLASRREIAHFMIRRIGRLYPLHVFAALFFVGVTCSSRLLKTAMLHFGLGAALGSTQTGTIGLPGVGDVLTNLLLLQGIGPFSHFEINGPSWSISTEFYAYIALALGLFVLKPRLRMPVFFVVAVAGLALAFYGSVEADQCLRIGHCLDSHLEYAFPRCLGGFFLGAIAERLSSAMTFVRQRTLSIVQVLASGLAIFIMARSVTIPEYAFLAVFAFFVVVLTLAGDSGPLAVLLKARACQFLGKISYSIYLIHAPLVFIGHVTLKPLPLAIKVTVLLGYLAVVIGISTQTYRFVESPGREIARRLSNRLFREKPKSFNREDGLSGAAELR</sequence>
<feature type="transmembrane region" description="Helical" evidence="1">
    <location>
        <begin position="203"/>
        <end position="220"/>
    </location>
</feature>
<dbReference type="GO" id="GO:0016747">
    <property type="term" value="F:acyltransferase activity, transferring groups other than amino-acyl groups"/>
    <property type="evidence" value="ECO:0007669"/>
    <property type="project" value="InterPro"/>
</dbReference>
<dbReference type="GO" id="GO:0016020">
    <property type="term" value="C:membrane"/>
    <property type="evidence" value="ECO:0007669"/>
    <property type="project" value="TreeGrafter"/>
</dbReference>
<dbReference type="GO" id="GO:0000271">
    <property type="term" value="P:polysaccharide biosynthetic process"/>
    <property type="evidence" value="ECO:0007669"/>
    <property type="project" value="TreeGrafter"/>
</dbReference>
<protein>
    <recommendedName>
        <fullName evidence="2">Acyltransferase 3 domain-containing protein</fullName>
    </recommendedName>
</protein>
<feature type="transmembrane region" description="Helical" evidence="1">
    <location>
        <begin position="140"/>
        <end position="159"/>
    </location>
</feature>
<evidence type="ECO:0000313" key="4">
    <source>
        <dbReference type="Proteomes" id="UP000283709"/>
    </source>
</evidence>
<evidence type="ECO:0000313" key="3">
    <source>
        <dbReference type="EMBL" id="RKF51044.1"/>
    </source>
</evidence>
<keyword evidence="1" id="KW-0472">Membrane</keyword>
<accession>A0A3R7HT00</accession>
<name>A0A3R7HT00_9BURK</name>
<feature type="transmembrane region" description="Helical" evidence="1">
    <location>
        <begin position="26"/>
        <end position="46"/>
    </location>
</feature>
<evidence type="ECO:0000256" key="1">
    <source>
        <dbReference type="SAM" id="Phobius"/>
    </source>
</evidence>
<dbReference type="PANTHER" id="PTHR23028:SF131">
    <property type="entry name" value="BLR2367 PROTEIN"/>
    <property type="match status" value="1"/>
</dbReference>
<proteinExistence type="predicted"/>
<keyword evidence="1" id="KW-0812">Transmembrane</keyword>
<organism evidence="3 4">
    <name type="scientific">Paraburkholderia fungorum</name>
    <dbReference type="NCBI Taxonomy" id="134537"/>
    <lineage>
        <taxon>Bacteria</taxon>
        <taxon>Pseudomonadati</taxon>
        <taxon>Pseudomonadota</taxon>
        <taxon>Betaproteobacteria</taxon>
        <taxon>Burkholderiales</taxon>
        <taxon>Burkholderiaceae</taxon>
        <taxon>Paraburkholderia</taxon>
    </lineage>
</organism>
<evidence type="ECO:0000259" key="2">
    <source>
        <dbReference type="Pfam" id="PF01757"/>
    </source>
</evidence>
<dbReference type="PANTHER" id="PTHR23028">
    <property type="entry name" value="ACETYLTRANSFERASE"/>
    <property type="match status" value="1"/>
</dbReference>
<dbReference type="InterPro" id="IPR050879">
    <property type="entry name" value="Acyltransferase_3"/>
</dbReference>
<feature type="transmembrane region" description="Helical" evidence="1">
    <location>
        <begin position="257"/>
        <end position="281"/>
    </location>
</feature>
<dbReference type="Proteomes" id="UP000283709">
    <property type="component" value="Unassembled WGS sequence"/>
</dbReference>